<dbReference type="EMBL" id="JADBEM010000001">
    <property type="protein sequence ID" value="MBE1611748.1"/>
    <property type="molecule type" value="Genomic_DNA"/>
</dbReference>
<gene>
    <name evidence="1" type="ORF">HEB94_008596</name>
</gene>
<dbReference type="AlphaFoldDB" id="A0A927RQ17"/>
<evidence type="ECO:0000313" key="2">
    <source>
        <dbReference type="Proteomes" id="UP000638648"/>
    </source>
</evidence>
<accession>A0A927RQ17</accession>
<evidence type="ECO:0000313" key="1">
    <source>
        <dbReference type="EMBL" id="MBE1611748.1"/>
    </source>
</evidence>
<reference evidence="1" key="1">
    <citation type="submission" date="2020-10" db="EMBL/GenBank/DDBJ databases">
        <title>Sequencing the genomes of 1000 actinobacteria strains.</title>
        <authorList>
            <person name="Klenk H.-P."/>
        </authorList>
    </citation>
    <scope>NUCLEOTIDE SEQUENCE</scope>
    <source>
        <strain evidence="1">DSM 45354</strain>
    </source>
</reference>
<name>A0A927RQ17_9ACTN</name>
<dbReference type="RefSeq" id="WP_192754914.1">
    <property type="nucleotide sequence ID" value="NZ_BAABJL010000176.1"/>
</dbReference>
<dbReference type="Proteomes" id="UP000638648">
    <property type="component" value="Unassembled WGS sequence"/>
</dbReference>
<keyword evidence="2" id="KW-1185">Reference proteome</keyword>
<proteinExistence type="predicted"/>
<protein>
    <submittedName>
        <fullName evidence="1">Uncharacterized protein</fullName>
    </submittedName>
</protein>
<organism evidence="1 2">
    <name type="scientific">Actinopolymorpha pittospori</name>
    <dbReference type="NCBI Taxonomy" id="648752"/>
    <lineage>
        <taxon>Bacteria</taxon>
        <taxon>Bacillati</taxon>
        <taxon>Actinomycetota</taxon>
        <taxon>Actinomycetes</taxon>
        <taxon>Propionibacteriales</taxon>
        <taxon>Actinopolymorphaceae</taxon>
        <taxon>Actinopolymorpha</taxon>
    </lineage>
</organism>
<sequence length="88" mass="9833">MSTVQVAALPRRFVDAFTHGVDPESGHVVPGHLCGDRNRSTHRSSHRHNCRHTYRHSHRGTDGRWCSCAAQWNVASGPPGRLTTPKRL</sequence>
<comment type="caution">
    <text evidence="1">The sequence shown here is derived from an EMBL/GenBank/DDBJ whole genome shotgun (WGS) entry which is preliminary data.</text>
</comment>